<keyword evidence="4" id="KW-0326">Glycosidase</keyword>
<organism evidence="10 11">
    <name type="scientific">Candidatus Beckwithbacteria bacterium GW2011_GWB1_47_15</name>
    <dbReference type="NCBI Taxonomy" id="1618371"/>
    <lineage>
        <taxon>Bacteria</taxon>
        <taxon>Candidatus Beckwithiibacteriota</taxon>
    </lineage>
</organism>
<evidence type="ECO:0000259" key="9">
    <source>
        <dbReference type="PROSITE" id="PS51762"/>
    </source>
</evidence>
<keyword evidence="3 10" id="KW-0378">Hydrolase</keyword>
<dbReference type="InterPro" id="IPR013320">
    <property type="entry name" value="ConA-like_dom_sf"/>
</dbReference>
<dbReference type="AlphaFoldDB" id="A0A0G1U230"/>
<sequence length="706" mass="80775">MNTRSFSDLYTRLQHKLLFYTRVLEINTKSNSFATQNPSNSIQRIYVINLDRKPDRWKQISRELKRIRSWSGEALFSITRRFSAIDARYLTKESYNDVLKPEYSLADQLQVEPNPRVDIDAKSQVHRISMSPQEIAIALSHIQIWKLIASSKVPYTLVLEDDVYFRRNFSRSIDKLWSQVVGQSPKEMVFDLLFLSFQEVGVSSSPNRVPAKSAHKPDWGIWQASGYVLSQRGAEKLIKLLPAYGPIDLWLNLQFEKLDVLIAHQSIIEQQVDVPSTNYYSVMPVLSQIGIYTAEKPFVPQSKKLVGPVFAFGNPGTGLTALAKALSMLGYTCCSDIVQLPSSEQNKLLNGKRTTTFNAYVNVGSLNLDLLTKLAKTYPKARFIFTTYPKHQVSSVFQNREIHLPNDYKDKWEILSKFLNCEYPSFSYPVCDDIGQRGIEFSRNPIKNSLPFRNLKFDSSPWIAPSKDWQGIFINETQQNNHFDKKVIVGIDNHRINDKYWKLRDDTFPSNLALFSPNNLNIDNSGILNLTLRNQGSPVRAFSSGAIVTRQTYLYGKFSVKIRPSNIAGLVTGVFLHRNSPHQEIDIEFLGKDTTRMLINVFYNPGINGTKLEYGYRGTPTLIELGFDAAKDFHTYEIEWKANMLSWLVDGQIIHQRTLWNPTPIPDLPMEFNVTLWYPRSKELAGNLDPSRIPSTTKIKSICVIQ</sequence>
<dbReference type="InterPro" id="IPR008263">
    <property type="entry name" value="GH16_AS"/>
</dbReference>
<dbReference type="PRINTS" id="PR00737">
    <property type="entry name" value="GLHYDRLASE16"/>
</dbReference>
<evidence type="ECO:0000256" key="2">
    <source>
        <dbReference type="ARBA" id="ARBA00014569"/>
    </source>
</evidence>
<feature type="active site" description="Proton donor" evidence="8">
    <location>
        <position position="588"/>
    </location>
</feature>
<name>A0A0G1U230_9BACT</name>
<evidence type="ECO:0000313" key="11">
    <source>
        <dbReference type="Proteomes" id="UP000033860"/>
    </source>
</evidence>
<dbReference type="Pfam" id="PF00722">
    <property type="entry name" value="Glyco_hydro_16"/>
    <property type="match status" value="1"/>
</dbReference>
<keyword evidence="10" id="KW-0430">Lectin</keyword>
<dbReference type="PANTHER" id="PTHR31062">
    <property type="entry name" value="XYLOGLUCAN ENDOTRANSGLUCOSYLASE/HYDROLASE PROTEIN 8-RELATED"/>
    <property type="match status" value="1"/>
</dbReference>
<dbReference type="CDD" id="cd06532">
    <property type="entry name" value="Glyco_transf_25"/>
    <property type="match status" value="1"/>
</dbReference>
<evidence type="ECO:0000256" key="5">
    <source>
        <dbReference type="ARBA" id="ARBA00029722"/>
    </source>
</evidence>
<feature type="active site" description="Nucleophile" evidence="8">
    <location>
        <position position="584"/>
    </location>
</feature>
<dbReference type="SUPFAM" id="SSF49899">
    <property type="entry name" value="Concanavalin A-like lectins/glucanases"/>
    <property type="match status" value="1"/>
</dbReference>
<dbReference type="PROSITE" id="PS01034">
    <property type="entry name" value="GH16_1"/>
    <property type="match status" value="1"/>
</dbReference>
<accession>A0A0G1U230</accession>
<evidence type="ECO:0000256" key="1">
    <source>
        <dbReference type="ARBA" id="ARBA00006865"/>
    </source>
</evidence>
<dbReference type="GO" id="GO:0004553">
    <property type="term" value="F:hydrolase activity, hydrolyzing O-glycosyl compounds"/>
    <property type="evidence" value="ECO:0007669"/>
    <property type="project" value="InterPro"/>
</dbReference>
<evidence type="ECO:0000313" key="10">
    <source>
        <dbReference type="EMBL" id="KKU60433.1"/>
    </source>
</evidence>
<protein>
    <recommendedName>
        <fullName evidence="2">Beta-glucanase</fullName>
    </recommendedName>
    <alternativeName>
        <fullName evidence="7">1,3-1,4-beta-D-glucan 4-glucanohydrolase</fullName>
    </alternativeName>
    <alternativeName>
        <fullName evidence="6">Endo-beta-1,3-1,4 glucanase</fullName>
    </alternativeName>
    <alternativeName>
        <fullName evidence="5">Lichenase</fullName>
    </alternativeName>
</protein>
<gene>
    <name evidence="10" type="ORF">UX85_C0011G0008</name>
</gene>
<dbReference type="GO" id="GO:0005975">
    <property type="term" value="P:carbohydrate metabolic process"/>
    <property type="evidence" value="ECO:0007669"/>
    <property type="project" value="InterPro"/>
</dbReference>
<dbReference type="Proteomes" id="UP000033860">
    <property type="component" value="Unassembled WGS sequence"/>
</dbReference>
<dbReference type="PATRIC" id="fig|1618371.3.peg.1147"/>
<proteinExistence type="inferred from homology"/>
<dbReference type="GO" id="GO:0030246">
    <property type="term" value="F:carbohydrate binding"/>
    <property type="evidence" value="ECO:0007669"/>
    <property type="project" value="UniProtKB-KW"/>
</dbReference>
<evidence type="ECO:0000256" key="4">
    <source>
        <dbReference type="ARBA" id="ARBA00023295"/>
    </source>
</evidence>
<dbReference type="InterPro" id="IPR002654">
    <property type="entry name" value="Glyco_trans_25"/>
</dbReference>
<dbReference type="InterPro" id="IPR044791">
    <property type="entry name" value="Beta-glucanase/XTH"/>
</dbReference>
<dbReference type="Gene3D" id="2.60.120.200">
    <property type="match status" value="1"/>
</dbReference>
<evidence type="ECO:0000256" key="8">
    <source>
        <dbReference type="PIRSR" id="PIRSR608264-1"/>
    </source>
</evidence>
<comment type="caution">
    <text evidence="10">The sequence shown here is derived from an EMBL/GenBank/DDBJ whole genome shotgun (WGS) entry which is preliminary data.</text>
</comment>
<dbReference type="Pfam" id="PF01755">
    <property type="entry name" value="Glyco_transf_25"/>
    <property type="match status" value="1"/>
</dbReference>
<evidence type="ECO:0000256" key="7">
    <source>
        <dbReference type="ARBA" id="ARBA00031665"/>
    </source>
</evidence>
<comment type="similarity">
    <text evidence="1">Belongs to the glycosyl hydrolase 16 family.</text>
</comment>
<reference evidence="10 11" key="1">
    <citation type="journal article" date="2015" name="Nature">
        <title>rRNA introns, odd ribosomes, and small enigmatic genomes across a large radiation of phyla.</title>
        <authorList>
            <person name="Brown C.T."/>
            <person name="Hug L.A."/>
            <person name="Thomas B.C."/>
            <person name="Sharon I."/>
            <person name="Castelle C.J."/>
            <person name="Singh A."/>
            <person name="Wilkins M.J."/>
            <person name="Williams K.H."/>
            <person name="Banfield J.F."/>
        </authorList>
    </citation>
    <scope>NUCLEOTIDE SEQUENCE [LARGE SCALE GENOMIC DNA]</scope>
</reference>
<dbReference type="InterPro" id="IPR008264">
    <property type="entry name" value="Beta_glucanase"/>
</dbReference>
<feature type="domain" description="GH16" evidence="9">
    <location>
        <begin position="467"/>
        <end position="706"/>
    </location>
</feature>
<dbReference type="PROSITE" id="PS51762">
    <property type="entry name" value="GH16_2"/>
    <property type="match status" value="1"/>
</dbReference>
<evidence type="ECO:0000256" key="6">
    <source>
        <dbReference type="ARBA" id="ARBA00029771"/>
    </source>
</evidence>
<evidence type="ECO:0000256" key="3">
    <source>
        <dbReference type="ARBA" id="ARBA00022801"/>
    </source>
</evidence>
<dbReference type="InterPro" id="IPR000757">
    <property type="entry name" value="Beta-glucanase-like"/>
</dbReference>
<dbReference type="EMBL" id="LCNT01000011">
    <property type="protein sequence ID" value="KKU60433.1"/>
    <property type="molecule type" value="Genomic_DNA"/>
</dbReference>